<dbReference type="AlphaFoldDB" id="A0A7X1TML5"/>
<dbReference type="InterPro" id="IPR014729">
    <property type="entry name" value="Rossmann-like_a/b/a_fold"/>
</dbReference>
<proteinExistence type="inferred from homology"/>
<evidence type="ECO:0000313" key="3">
    <source>
        <dbReference type="EMBL" id="MPY09777.1"/>
    </source>
</evidence>
<dbReference type="OrthoDB" id="3174546at2"/>
<evidence type="ECO:0000256" key="1">
    <source>
        <dbReference type="ARBA" id="ARBA00008791"/>
    </source>
</evidence>
<feature type="domain" description="UspA" evidence="2">
    <location>
        <begin position="27"/>
        <end position="165"/>
    </location>
</feature>
<dbReference type="Proteomes" id="UP000326464">
    <property type="component" value="Unassembled WGS sequence"/>
</dbReference>
<protein>
    <submittedName>
        <fullName evidence="3">Universal stress protein</fullName>
    </submittedName>
</protein>
<comment type="caution">
    <text evidence="3">The sequence shown here is derived from an EMBL/GenBank/DDBJ whole genome shotgun (WGS) entry which is preliminary data.</text>
</comment>
<dbReference type="InterPro" id="IPR006016">
    <property type="entry name" value="UspA"/>
</dbReference>
<dbReference type="PANTHER" id="PTHR46268:SF6">
    <property type="entry name" value="UNIVERSAL STRESS PROTEIN UP12"/>
    <property type="match status" value="1"/>
</dbReference>
<dbReference type="Gene3D" id="3.40.50.620">
    <property type="entry name" value="HUPs"/>
    <property type="match status" value="2"/>
</dbReference>
<evidence type="ECO:0000259" key="2">
    <source>
        <dbReference type="Pfam" id="PF00582"/>
    </source>
</evidence>
<dbReference type="CDD" id="cd00293">
    <property type="entry name" value="USP-like"/>
    <property type="match status" value="1"/>
</dbReference>
<dbReference type="PANTHER" id="PTHR46268">
    <property type="entry name" value="STRESS RESPONSE PROTEIN NHAX"/>
    <property type="match status" value="1"/>
</dbReference>
<keyword evidence="4" id="KW-1185">Reference proteome</keyword>
<name>A0A7X1TML5_9MICC</name>
<reference evidence="4" key="1">
    <citation type="submission" date="2019-07" db="EMBL/GenBank/DDBJ databases">
        <title>Arthrobacter KR32 sp. nov., isolated from mountain cheese made of cows milk.</title>
        <authorList>
            <person name="Flegler A."/>
        </authorList>
    </citation>
    <scope>NUCLEOTIDE SEQUENCE [LARGE SCALE GENOMIC DNA]</scope>
    <source>
        <strain evidence="4">KR32</strain>
    </source>
</reference>
<sequence>MHVRCRSGYDGSSMTSGADFSVRGLERKPVVVGYDGSENARKAVLWASRYAAVAHLPLMVVHAWIWPYFTQNLGPVAGIKDSGLRREAQRVVTEGRDLAVRSEPDLPVHQRLVIGFPSKTLTEFSREASLLVIGTRGLGGFAGLLIGSVSFHLAASADCPVMVVREARPTRDILLVGVDGSTESDQAVLFAANLALTLRKHVQLLHVQPHPKDPRPATAREEEAAVLDRAAALLKGHPEVHYTRDSVVAVSVPGEIVQWSHNAACVVLGAKGGNTLGARLGSTAHAVLHHSRGNVVVVR</sequence>
<dbReference type="PRINTS" id="PR01438">
    <property type="entry name" value="UNVRSLSTRESS"/>
</dbReference>
<organism evidence="3 4">
    <name type="scientific">Arthrobacter bussei</name>
    <dbReference type="NCBI Taxonomy" id="2594179"/>
    <lineage>
        <taxon>Bacteria</taxon>
        <taxon>Bacillati</taxon>
        <taxon>Actinomycetota</taxon>
        <taxon>Actinomycetes</taxon>
        <taxon>Micrococcales</taxon>
        <taxon>Micrococcaceae</taxon>
        <taxon>Arthrobacter</taxon>
    </lineage>
</organism>
<feature type="domain" description="UspA" evidence="2">
    <location>
        <begin position="173"/>
        <end position="299"/>
    </location>
</feature>
<accession>A0A7X1TML5</accession>
<dbReference type="InterPro" id="IPR006015">
    <property type="entry name" value="Universal_stress_UspA"/>
</dbReference>
<gene>
    <name evidence="3" type="ORF">FNH21_03410</name>
</gene>
<dbReference type="Pfam" id="PF00582">
    <property type="entry name" value="Usp"/>
    <property type="match status" value="2"/>
</dbReference>
<dbReference type="SUPFAM" id="SSF52402">
    <property type="entry name" value="Adenine nucleotide alpha hydrolases-like"/>
    <property type="match status" value="2"/>
</dbReference>
<evidence type="ECO:0000313" key="4">
    <source>
        <dbReference type="Proteomes" id="UP000326464"/>
    </source>
</evidence>
<comment type="similarity">
    <text evidence="1">Belongs to the universal stress protein A family.</text>
</comment>
<dbReference type="EMBL" id="VJXX01000001">
    <property type="protein sequence ID" value="MPY09777.1"/>
    <property type="molecule type" value="Genomic_DNA"/>
</dbReference>